<accession>A0AAN0JH03</accession>
<feature type="domain" description="SH2" evidence="9">
    <location>
        <begin position="12"/>
        <end position="103"/>
    </location>
</feature>
<dbReference type="InterPro" id="IPR000980">
    <property type="entry name" value="SH2"/>
</dbReference>
<evidence type="ECO:0000313" key="11">
    <source>
        <dbReference type="EnsemblMetazoa" id="XP_019856305.1"/>
    </source>
</evidence>
<dbReference type="EC" id="2.7.10.2" evidence="8"/>
<comment type="similarity">
    <text evidence="8">Belongs to the protein kinase superfamily. Tyr protein kinase family.</text>
</comment>
<dbReference type="InterPro" id="IPR050198">
    <property type="entry name" value="Non-receptor_tyrosine_kinases"/>
</dbReference>
<evidence type="ECO:0000259" key="9">
    <source>
        <dbReference type="PROSITE" id="PS50001"/>
    </source>
</evidence>
<protein>
    <recommendedName>
        <fullName evidence="8">Tyrosine-protein kinase</fullName>
        <ecNumber evidence="8">2.7.10.2</ecNumber>
    </recommendedName>
</protein>
<evidence type="ECO:0000256" key="6">
    <source>
        <dbReference type="ARBA" id="ARBA00051245"/>
    </source>
</evidence>
<dbReference type="InterPro" id="IPR011009">
    <property type="entry name" value="Kinase-like_dom_sf"/>
</dbReference>
<dbReference type="GeneID" id="109584853"/>
<proteinExistence type="inferred from homology"/>
<dbReference type="PROSITE" id="PS50001">
    <property type="entry name" value="SH2"/>
    <property type="match status" value="1"/>
</dbReference>
<organism evidence="11 12">
    <name type="scientific">Amphimedon queenslandica</name>
    <name type="common">Sponge</name>
    <dbReference type="NCBI Taxonomy" id="400682"/>
    <lineage>
        <taxon>Eukaryota</taxon>
        <taxon>Metazoa</taxon>
        <taxon>Porifera</taxon>
        <taxon>Demospongiae</taxon>
        <taxon>Heteroscleromorpha</taxon>
        <taxon>Haplosclerida</taxon>
        <taxon>Niphatidae</taxon>
        <taxon>Amphimedon</taxon>
    </lineage>
</organism>
<evidence type="ECO:0000256" key="2">
    <source>
        <dbReference type="ARBA" id="ARBA00022741"/>
    </source>
</evidence>
<dbReference type="PROSITE" id="PS00109">
    <property type="entry name" value="PROTEIN_KINASE_TYR"/>
    <property type="match status" value="1"/>
</dbReference>
<dbReference type="SUPFAM" id="SSF56112">
    <property type="entry name" value="Protein kinase-like (PK-like)"/>
    <property type="match status" value="1"/>
</dbReference>
<dbReference type="SUPFAM" id="SSF55550">
    <property type="entry name" value="SH2 domain"/>
    <property type="match status" value="1"/>
</dbReference>
<dbReference type="PRINTS" id="PR00109">
    <property type="entry name" value="TYRKINASE"/>
</dbReference>
<dbReference type="PRINTS" id="PR00401">
    <property type="entry name" value="SH2DOMAIN"/>
</dbReference>
<dbReference type="Pfam" id="PF07714">
    <property type="entry name" value="PK_Tyr_Ser-Thr"/>
    <property type="match status" value="1"/>
</dbReference>
<keyword evidence="5 8" id="KW-0829">Tyrosine-protein kinase</keyword>
<evidence type="ECO:0000256" key="8">
    <source>
        <dbReference type="RuleBase" id="RU362096"/>
    </source>
</evidence>
<evidence type="ECO:0000256" key="4">
    <source>
        <dbReference type="ARBA" id="ARBA00022840"/>
    </source>
</evidence>
<sequence>LLPSINRHYKCVYYHIVSRLEAEERLSQADTQSGTFLIRESESRPGSCSLSLNFRGSILHYLLYNHNNTYCISDQVKFNSLNELLQYYMLIADYLPCTLTVPVFKPVNRLIERDERWEIEKSSIRVMNCTDIREFGEIFMGYWHNKGSVLIKTNITADITQERFLKEANILKKLNYESIICLYGVCTKEYPFYIVTELMNHGNLKKHLSRYSFAPAELIYITAQVVNGMIYLGEQYYIHCDLRAANILVGEYNTVKIANFHFAQHLNGNKYWIIEERTKLAIRWTAPEWHTLNRLGIKSDVWSFGILLWELVTKGNLPYPGMTNVEVVEAVPQGYRMIIPEDCPEPFQQLMVNCWEQNDDERPRFEDIFETLVKHKNSFI</sequence>
<dbReference type="PANTHER" id="PTHR24418">
    <property type="entry name" value="TYROSINE-PROTEIN KINASE"/>
    <property type="match status" value="1"/>
</dbReference>
<dbReference type="Proteomes" id="UP000007879">
    <property type="component" value="Unassembled WGS sequence"/>
</dbReference>
<evidence type="ECO:0000313" key="12">
    <source>
        <dbReference type="Proteomes" id="UP000007879"/>
    </source>
</evidence>
<evidence type="ECO:0000256" key="3">
    <source>
        <dbReference type="ARBA" id="ARBA00022777"/>
    </source>
</evidence>
<keyword evidence="3 8" id="KW-0418">Kinase</keyword>
<feature type="domain" description="Protein kinase" evidence="10">
    <location>
        <begin position="124"/>
        <end position="380"/>
    </location>
</feature>
<reference evidence="11" key="2">
    <citation type="submission" date="2024-06" db="UniProtKB">
        <authorList>
            <consortium name="EnsemblMetazoa"/>
        </authorList>
    </citation>
    <scope>IDENTIFICATION</scope>
</reference>
<dbReference type="Gene3D" id="1.10.510.10">
    <property type="entry name" value="Transferase(Phosphotransferase) domain 1"/>
    <property type="match status" value="1"/>
</dbReference>
<dbReference type="InterPro" id="IPR008266">
    <property type="entry name" value="Tyr_kinase_AS"/>
</dbReference>
<evidence type="ECO:0000256" key="7">
    <source>
        <dbReference type="PROSITE-ProRule" id="PRU00191"/>
    </source>
</evidence>
<keyword evidence="4 8" id="KW-0067">ATP-binding</keyword>
<evidence type="ECO:0000259" key="10">
    <source>
        <dbReference type="PROSITE" id="PS50011"/>
    </source>
</evidence>
<dbReference type="InterPro" id="IPR001245">
    <property type="entry name" value="Ser-Thr/Tyr_kinase_cat_dom"/>
</dbReference>
<dbReference type="InterPro" id="IPR000719">
    <property type="entry name" value="Prot_kinase_dom"/>
</dbReference>
<dbReference type="InterPro" id="IPR036860">
    <property type="entry name" value="SH2_dom_sf"/>
</dbReference>
<dbReference type="SMART" id="SM00252">
    <property type="entry name" value="SH2"/>
    <property type="match status" value="1"/>
</dbReference>
<keyword evidence="2 8" id="KW-0547">Nucleotide-binding</keyword>
<evidence type="ECO:0000256" key="5">
    <source>
        <dbReference type="ARBA" id="ARBA00023137"/>
    </source>
</evidence>
<dbReference type="Gene3D" id="3.30.505.10">
    <property type="entry name" value="SH2 domain"/>
    <property type="match status" value="1"/>
</dbReference>
<dbReference type="RefSeq" id="XP_019856305.1">
    <property type="nucleotide sequence ID" value="XM_020000746.1"/>
</dbReference>
<dbReference type="KEGG" id="aqu:109584853"/>
<dbReference type="PROSITE" id="PS50011">
    <property type="entry name" value="PROTEIN_KINASE_DOM"/>
    <property type="match status" value="1"/>
</dbReference>
<dbReference type="Pfam" id="PF00017">
    <property type="entry name" value="SH2"/>
    <property type="match status" value="1"/>
</dbReference>
<evidence type="ECO:0000256" key="1">
    <source>
        <dbReference type="ARBA" id="ARBA00022679"/>
    </source>
</evidence>
<dbReference type="EnsemblMetazoa" id="XM_020000746.1">
    <property type="protein sequence ID" value="XP_019856305.1"/>
    <property type="gene ID" value="LOC109584853"/>
</dbReference>
<comment type="catalytic activity">
    <reaction evidence="6 8">
        <text>L-tyrosyl-[protein] + ATP = O-phospho-L-tyrosyl-[protein] + ADP + H(+)</text>
        <dbReference type="Rhea" id="RHEA:10596"/>
        <dbReference type="Rhea" id="RHEA-COMP:10136"/>
        <dbReference type="Rhea" id="RHEA-COMP:20101"/>
        <dbReference type="ChEBI" id="CHEBI:15378"/>
        <dbReference type="ChEBI" id="CHEBI:30616"/>
        <dbReference type="ChEBI" id="CHEBI:46858"/>
        <dbReference type="ChEBI" id="CHEBI:61978"/>
        <dbReference type="ChEBI" id="CHEBI:456216"/>
        <dbReference type="EC" id="2.7.10.2"/>
    </reaction>
</comment>
<dbReference type="GO" id="GO:0004715">
    <property type="term" value="F:non-membrane spanning protein tyrosine kinase activity"/>
    <property type="evidence" value="ECO:0007669"/>
    <property type="project" value="UniProtKB-EC"/>
</dbReference>
<keyword evidence="12" id="KW-1185">Reference proteome</keyword>
<dbReference type="AlphaFoldDB" id="A0AAN0JH03"/>
<keyword evidence="1 8" id="KW-0808">Transferase</keyword>
<keyword evidence="7" id="KW-0727">SH2 domain</keyword>
<name>A0AAN0JH03_AMPQE</name>
<dbReference type="GO" id="GO:0005524">
    <property type="term" value="F:ATP binding"/>
    <property type="evidence" value="ECO:0007669"/>
    <property type="project" value="UniProtKB-KW"/>
</dbReference>
<reference evidence="12" key="1">
    <citation type="journal article" date="2010" name="Nature">
        <title>The Amphimedon queenslandica genome and the evolution of animal complexity.</title>
        <authorList>
            <person name="Srivastava M."/>
            <person name="Simakov O."/>
            <person name="Chapman J."/>
            <person name="Fahey B."/>
            <person name="Gauthier M.E."/>
            <person name="Mitros T."/>
            <person name="Richards G.S."/>
            <person name="Conaco C."/>
            <person name="Dacre M."/>
            <person name="Hellsten U."/>
            <person name="Larroux C."/>
            <person name="Putnam N.H."/>
            <person name="Stanke M."/>
            <person name="Adamska M."/>
            <person name="Darling A."/>
            <person name="Degnan S.M."/>
            <person name="Oakley T.H."/>
            <person name="Plachetzki D.C."/>
            <person name="Zhai Y."/>
            <person name="Adamski M."/>
            <person name="Calcino A."/>
            <person name="Cummins S.F."/>
            <person name="Goodstein D.M."/>
            <person name="Harris C."/>
            <person name="Jackson D.J."/>
            <person name="Leys S.P."/>
            <person name="Shu S."/>
            <person name="Woodcroft B.J."/>
            <person name="Vervoort M."/>
            <person name="Kosik K.S."/>
            <person name="Manning G."/>
            <person name="Degnan B.M."/>
            <person name="Rokhsar D.S."/>
        </authorList>
    </citation>
    <scope>NUCLEOTIDE SEQUENCE [LARGE SCALE GENOMIC DNA]</scope>
</reference>